<dbReference type="GO" id="GO:0005730">
    <property type="term" value="C:nucleolus"/>
    <property type="evidence" value="ECO:0007669"/>
    <property type="project" value="InterPro"/>
</dbReference>
<dbReference type="InterPro" id="IPR007015">
    <property type="entry name" value="DNA_pol_V/MYBBP1A"/>
</dbReference>
<dbReference type="Pfam" id="PF10558">
    <property type="entry name" value="MTP18"/>
    <property type="match status" value="1"/>
</dbReference>
<evidence type="ECO:0000313" key="4">
    <source>
        <dbReference type="EMBL" id="KAK6629991.1"/>
    </source>
</evidence>
<protein>
    <recommendedName>
        <fullName evidence="6">Mitochondrial fission process protein 1</fullName>
    </recommendedName>
</protein>
<name>A0AAN8S9G6_POLSC</name>
<dbReference type="GO" id="GO:0003714">
    <property type="term" value="F:transcription corepressor activity"/>
    <property type="evidence" value="ECO:0007669"/>
    <property type="project" value="TreeGrafter"/>
</dbReference>
<feature type="region of interest" description="Disordered" evidence="3">
    <location>
        <begin position="653"/>
        <end position="686"/>
    </location>
</feature>
<dbReference type="InterPro" id="IPR019560">
    <property type="entry name" value="Mitochondrial_18_kDa_protein"/>
</dbReference>
<comment type="caution">
    <text evidence="4">The sequence shown here is derived from an EMBL/GenBank/DDBJ whole genome shotgun (WGS) entry which is preliminary data.</text>
</comment>
<feature type="compositionally biased region" description="Acidic residues" evidence="3">
    <location>
        <begin position="655"/>
        <end position="686"/>
    </location>
</feature>
<proteinExistence type="predicted"/>
<sequence length="1266" mass="143977">MKEEKDIYRDTPLRFVGENNQDPKFCVELVKTLCGEQFNIGTTNNFVYSIKRIVKALGSPRSHSQCGSFAALTCILKYGACSVEDVLNALDREQKSIHGATKSEIRALDTECVLACGAVIHSGLFMEQSVEVQQSIVTKLIEGGKKKSYLFTVACRFIIDIIQLSSAELFNETIWPICKTELLDNFSESGSSIEYFHLVTNCMIRSPKPLSKFLKRKSSSDYLFLRKLLSHLFGNSIKSTHPVYECAARLLCVKQKDLIILWSECVEENGNINNVKDNLLVTLFFHIMKYLRDASIVPHLLVPKFIDVLIKALTFKKVKTPQDNNSHAHARAALTSITDLLNKDGTLDGAKLETIFKLLLFPANMKFEMKTGTKIIQQLVSNLTSESTIKLLEIYKQVITDEIKKETEEGSKENWNSKEKQIALGNFVRTINHPSVRNDVPLKLEQIKFIFQIGFVTKNAYSLELKKFGKECFYKAVMLQMPTLKDLVLLLDELVMHVNYHIENRNLDISEEVLEWWNKQFLVVQKLRNDCTNKYFIALHVLLIYMGFQLFLDLDLAKGGIQELLSCYSHIKQVETLKRRKQGKNGKNVNSADELHWTEVTIDLILSLLSRENKLWRHVISCIFPQIVMHATPMALNQIIEALDPKSEKVVLEDVNSEGDDEDESESSGSETEDSELEDHEQEDSANDQLRMAVREALGYSAALTDDESVDMDQMNEEEEKRLNESLAEAFRMFKPNSGGRRKKQSKEEEALMHFRLRALDLVEIYILNNPSMEGCLNLILPLLNALEFSIKDAHQAPLRARLESIIKCLGSVKSFSHVENVTEELLKNLFQAVVNKKEISALVFVEMTSRISECTAFLVRCSQSLPEGECCLVTEYNSLLRAFFQARDLKLPIGMFQSIMRITWKGCYKLVPTLFEFLSTPSVRVFKKMKIIELLQLFYKNEKLHSVSGEDDKLVLTKEEINFVETFNCFLVEYGKSDAKTSEKMYATFFSQIIMLINIIRSNTRKHRSTLTTRPPWEILVLTLAQISTVKENKKTRSQLVNLADLLNVVVNVTEKLGKKRKLGLGCKEENEREGEGGQNVTVEPKKKKKKLGRFNFKKESRKLREEGSSNGLKVFRFSSVNVQSLERYANEVGEAFRPIVPKFWVNASYGVATAYVLADVLDKTKKADKAERSNSQYSGAKVVRAAADTLIWQGLASVIIPGFTINRVCALALFSLSKLTKLSHGTAKWTTTAIGLSSIPFIVTPIDHFVDYCMNKTFRSFFTD</sequence>
<gene>
    <name evidence="4" type="ORF">RUM43_003812</name>
</gene>
<dbReference type="AlphaFoldDB" id="A0AAN8S9G6"/>
<dbReference type="Proteomes" id="UP001372834">
    <property type="component" value="Unassembled WGS sequence"/>
</dbReference>
<dbReference type="GO" id="GO:0003723">
    <property type="term" value="F:RNA binding"/>
    <property type="evidence" value="ECO:0007669"/>
    <property type="project" value="TreeGrafter"/>
</dbReference>
<evidence type="ECO:0000256" key="3">
    <source>
        <dbReference type="SAM" id="MobiDB-lite"/>
    </source>
</evidence>
<evidence type="ECO:0008006" key="6">
    <source>
        <dbReference type="Google" id="ProtNLM"/>
    </source>
</evidence>
<dbReference type="GO" id="GO:0043565">
    <property type="term" value="F:sequence-specific DNA binding"/>
    <property type="evidence" value="ECO:0007669"/>
    <property type="project" value="TreeGrafter"/>
</dbReference>
<dbReference type="PANTHER" id="PTHR13213:SF2">
    <property type="entry name" value="MYB-BINDING PROTEIN 1A"/>
    <property type="match status" value="1"/>
</dbReference>
<evidence type="ECO:0000313" key="5">
    <source>
        <dbReference type="Proteomes" id="UP001372834"/>
    </source>
</evidence>
<reference evidence="4 5" key="1">
    <citation type="submission" date="2023-10" db="EMBL/GenBank/DDBJ databases">
        <title>Genomes of two closely related lineages of the louse Polyplax serrata with different host specificities.</title>
        <authorList>
            <person name="Martinu J."/>
            <person name="Tarabai H."/>
            <person name="Stefka J."/>
            <person name="Hypsa V."/>
        </authorList>
    </citation>
    <scope>NUCLEOTIDE SEQUENCE [LARGE SCALE GENOMIC DNA]</scope>
    <source>
        <strain evidence="4">HR10_N</strain>
    </source>
</reference>
<accession>A0AAN8S9G6</accession>
<evidence type="ECO:0000256" key="2">
    <source>
        <dbReference type="ARBA" id="ARBA00023242"/>
    </source>
</evidence>
<dbReference type="Pfam" id="PF04931">
    <property type="entry name" value="DNA_pol_phi"/>
    <property type="match status" value="1"/>
</dbReference>
<dbReference type="EMBL" id="JAWJWE010000036">
    <property type="protein sequence ID" value="KAK6629991.1"/>
    <property type="molecule type" value="Genomic_DNA"/>
</dbReference>
<dbReference type="PANTHER" id="PTHR13213">
    <property type="entry name" value="MYB-BINDING PROTEIN 1A FAMILY MEMBER"/>
    <property type="match status" value="1"/>
</dbReference>
<keyword evidence="2" id="KW-0539">Nucleus</keyword>
<evidence type="ECO:0000256" key="1">
    <source>
        <dbReference type="ARBA" id="ARBA00004123"/>
    </source>
</evidence>
<organism evidence="4 5">
    <name type="scientific">Polyplax serrata</name>
    <name type="common">Common mouse louse</name>
    <dbReference type="NCBI Taxonomy" id="468196"/>
    <lineage>
        <taxon>Eukaryota</taxon>
        <taxon>Metazoa</taxon>
        <taxon>Ecdysozoa</taxon>
        <taxon>Arthropoda</taxon>
        <taxon>Hexapoda</taxon>
        <taxon>Insecta</taxon>
        <taxon>Pterygota</taxon>
        <taxon>Neoptera</taxon>
        <taxon>Paraneoptera</taxon>
        <taxon>Psocodea</taxon>
        <taxon>Troctomorpha</taxon>
        <taxon>Phthiraptera</taxon>
        <taxon>Anoplura</taxon>
        <taxon>Polyplacidae</taxon>
        <taxon>Polyplax</taxon>
    </lineage>
</organism>
<comment type="subcellular location">
    <subcellularLocation>
        <location evidence="1">Nucleus</location>
    </subcellularLocation>
</comment>